<dbReference type="InterPro" id="IPR002347">
    <property type="entry name" value="SDR_fam"/>
</dbReference>
<name>A0ABY7FS29_MYAAR</name>
<dbReference type="SUPFAM" id="SSF51735">
    <property type="entry name" value="NAD(P)-binding Rossmann-fold domains"/>
    <property type="match status" value="1"/>
</dbReference>
<protein>
    <submittedName>
        <fullName evidence="4">DHR11-like protein</fullName>
    </submittedName>
</protein>
<dbReference type="PRINTS" id="PR00080">
    <property type="entry name" value="SDRFAMILY"/>
</dbReference>
<reference evidence="4" key="1">
    <citation type="submission" date="2022-11" db="EMBL/GenBank/DDBJ databases">
        <title>Centuries of genome instability and evolution in soft-shell clam transmissible cancer (bioRxiv).</title>
        <authorList>
            <person name="Hart S.F.M."/>
            <person name="Yonemitsu M.A."/>
            <person name="Giersch R.M."/>
            <person name="Beal B.F."/>
            <person name="Arriagada G."/>
            <person name="Davis B.W."/>
            <person name="Ostrander E.A."/>
            <person name="Goff S.P."/>
            <person name="Metzger M.J."/>
        </authorList>
    </citation>
    <scope>NUCLEOTIDE SEQUENCE</scope>
    <source>
        <strain evidence="4">MELC-2E11</strain>
        <tissue evidence="4">Siphon/mantle</tissue>
    </source>
</reference>
<dbReference type="PRINTS" id="PR00081">
    <property type="entry name" value="GDHRDH"/>
</dbReference>
<evidence type="ECO:0000256" key="1">
    <source>
        <dbReference type="ARBA" id="ARBA00006484"/>
    </source>
</evidence>
<accession>A0ABY7FS29</accession>
<dbReference type="Pfam" id="PF00106">
    <property type="entry name" value="adh_short"/>
    <property type="match status" value="1"/>
</dbReference>
<organism evidence="4 5">
    <name type="scientific">Mya arenaria</name>
    <name type="common">Soft-shell clam</name>
    <dbReference type="NCBI Taxonomy" id="6604"/>
    <lineage>
        <taxon>Eukaryota</taxon>
        <taxon>Metazoa</taxon>
        <taxon>Spiralia</taxon>
        <taxon>Lophotrochozoa</taxon>
        <taxon>Mollusca</taxon>
        <taxon>Bivalvia</taxon>
        <taxon>Autobranchia</taxon>
        <taxon>Heteroconchia</taxon>
        <taxon>Euheterodonta</taxon>
        <taxon>Imparidentia</taxon>
        <taxon>Neoheterodontei</taxon>
        <taxon>Myida</taxon>
        <taxon>Myoidea</taxon>
        <taxon>Myidae</taxon>
        <taxon>Mya</taxon>
    </lineage>
</organism>
<evidence type="ECO:0000313" key="5">
    <source>
        <dbReference type="Proteomes" id="UP001164746"/>
    </source>
</evidence>
<sequence>MERWEGRVALVTGASSGFGEDIAKRLTELGMKVIGCARNIDKIQALADGLKDAKGSLTAMKCDVSKEEDVLAMFEQIKKEYGGVDVCVNNAGLSHDAPLLSGATDQWRNMFDVNVIGLMTCSREAYKSMKERGVDDGHIILIGSMSAHRVVPDAPSIHCYAATKYAVKAITEGLRNELYAAKTHIRVTHISPGAARTDFNNRMFKDSPEKLAAKWVGVETLTCGDITESVIYALAAPGRVQIHDILIRPVEFKY</sequence>
<evidence type="ECO:0000256" key="2">
    <source>
        <dbReference type="ARBA" id="ARBA00023002"/>
    </source>
</evidence>
<dbReference type="PANTHER" id="PTHR43115:SF4">
    <property type="entry name" value="DEHYDROGENASE_REDUCTASE SDR FAMILY MEMBER 11"/>
    <property type="match status" value="1"/>
</dbReference>
<keyword evidence="2" id="KW-0560">Oxidoreductase</keyword>
<evidence type="ECO:0000313" key="4">
    <source>
        <dbReference type="EMBL" id="WAR23832.1"/>
    </source>
</evidence>
<dbReference type="PROSITE" id="PS00061">
    <property type="entry name" value="ADH_SHORT"/>
    <property type="match status" value="1"/>
</dbReference>
<dbReference type="InterPro" id="IPR020904">
    <property type="entry name" value="Sc_DH/Rdtase_CS"/>
</dbReference>
<keyword evidence="5" id="KW-1185">Reference proteome</keyword>
<dbReference type="Gene3D" id="3.40.50.720">
    <property type="entry name" value="NAD(P)-binding Rossmann-like Domain"/>
    <property type="match status" value="1"/>
</dbReference>
<comment type="similarity">
    <text evidence="1 3">Belongs to the short-chain dehydrogenases/reductases (SDR) family.</text>
</comment>
<gene>
    <name evidence="4" type="ORF">MAR_037501</name>
</gene>
<dbReference type="EMBL" id="CP111024">
    <property type="protein sequence ID" value="WAR23832.1"/>
    <property type="molecule type" value="Genomic_DNA"/>
</dbReference>
<proteinExistence type="inferred from homology"/>
<evidence type="ECO:0000256" key="3">
    <source>
        <dbReference type="RuleBase" id="RU000363"/>
    </source>
</evidence>
<dbReference type="PANTHER" id="PTHR43115">
    <property type="entry name" value="DEHYDROGENASE/REDUCTASE SDR FAMILY MEMBER 11"/>
    <property type="match status" value="1"/>
</dbReference>
<dbReference type="Proteomes" id="UP001164746">
    <property type="component" value="Chromosome 13"/>
</dbReference>
<dbReference type="InterPro" id="IPR036291">
    <property type="entry name" value="NAD(P)-bd_dom_sf"/>
</dbReference>